<evidence type="ECO:0000256" key="1">
    <source>
        <dbReference type="ARBA" id="ARBA00000085"/>
    </source>
</evidence>
<dbReference type="InterPro" id="IPR036097">
    <property type="entry name" value="HisK_dim/P_sf"/>
</dbReference>
<sequence length="739" mass="80854">MVSQLFTLKSLLCFVVTFACLEGGAELGQLLSFPPRDFATCWPPSGIIVGLLAFAPRRCWPAMLIGAVAGNLFHNWRMNIGFETNVVFTCANFLEVSLGGYLLQRLFGQPFLLNSISRVLTLVLLVGLGCTTLSAFLGATMVNQSGTMTEYWREWFLWWAADVVGVVLFVPITLAVLELPQNIHRFDIKKALEASVLFGLLTLISVVVFFYADPNDSPLRFPFYTFPLLAWAGLSFGRSGGALATIIVGVCGTWATTRGLSVFASHHAPVTSQVLVLQAFLIVTMLTSLLFSVMFESLTTARNELQSTNNLLSAIMEGTSDGAFVKDASGRYLLLNSAGARNFGRPMEEVIGKTDHELLPREMADFVRNRDLKILTSGVVTTTEDTVSFGEQPRTFLTTKGPYRDARGNVIGLAGISADITSLKEAEEKLRRANETLETRVTERTMELTTANLQLMKEMTERSRVELRLREQQAELAHVARVAALGEMAAGLAHELNQPLHAISNYARGVVRRIDSARSTPADLREALAEIVAESDRAAAIIRRVSSFVSKRPYARHPLLIDDLIRNVSTLMTAEANRRHSRLELTLGASSSWVLGDAVQLEQVLVNLVRNGLEAMETTPEPARLLQIESSLVGDKVMVEVRDQGCGVPDGLETKLYDAFFTTKSHGLGMGLAISRSIVEAHEGELSSSPRLPRGTTFRFLIPVHDENQAAENDSDLSDDSSSVAPPATPNTTIVSTTN</sequence>
<dbReference type="InterPro" id="IPR003661">
    <property type="entry name" value="HisK_dim/P_dom"/>
</dbReference>
<dbReference type="CDD" id="cd00130">
    <property type="entry name" value="PAS"/>
    <property type="match status" value="1"/>
</dbReference>
<dbReference type="eggNOG" id="COG3447">
    <property type="taxonomic scope" value="Bacteria"/>
</dbReference>
<dbReference type="InterPro" id="IPR000700">
    <property type="entry name" value="PAS-assoc_C"/>
</dbReference>
<evidence type="ECO:0000256" key="9">
    <source>
        <dbReference type="ARBA" id="ARBA00022777"/>
    </source>
</evidence>
<keyword evidence="10" id="KW-0067">ATP-binding</keyword>
<keyword evidence="7 16" id="KW-0812">Transmembrane</keyword>
<dbReference type="GO" id="GO:0005524">
    <property type="term" value="F:ATP binding"/>
    <property type="evidence" value="ECO:0007669"/>
    <property type="project" value="UniProtKB-KW"/>
</dbReference>
<feature type="compositionally biased region" description="Polar residues" evidence="15">
    <location>
        <begin position="730"/>
        <end position="739"/>
    </location>
</feature>
<dbReference type="EMBL" id="CP001848">
    <property type="protein sequence ID" value="ADB14874.1"/>
    <property type="molecule type" value="Genomic_DNA"/>
</dbReference>
<dbReference type="Pfam" id="PF05231">
    <property type="entry name" value="MASE1"/>
    <property type="match status" value="1"/>
</dbReference>
<evidence type="ECO:0000256" key="4">
    <source>
        <dbReference type="ARBA" id="ARBA00022475"/>
    </source>
</evidence>
<keyword evidence="14" id="KW-0175">Coiled coil</keyword>
<comment type="subcellular location">
    <subcellularLocation>
        <location evidence="2">Cell membrane</location>
        <topology evidence="2">Multi-pass membrane protein</topology>
    </subcellularLocation>
</comment>
<dbReference type="Pfam" id="PF08448">
    <property type="entry name" value="PAS_4"/>
    <property type="match status" value="1"/>
</dbReference>
<dbReference type="GO" id="GO:0000155">
    <property type="term" value="F:phosphorelay sensor kinase activity"/>
    <property type="evidence" value="ECO:0007669"/>
    <property type="project" value="InterPro"/>
</dbReference>
<dbReference type="Proteomes" id="UP000001887">
    <property type="component" value="Chromosome"/>
</dbReference>
<comment type="catalytic activity">
    <reaction evidence="1">
        <text>ATP + protein L-histidine = ADP + protein N-phospho-L-histidine.</text>
        <dbReference type="EC" id="2.7.13.3"/>
    </reaction>
</comment>
<dbReference type="OrthoDB" id="7568856at2"/>
<feature type="transmembrane region" description="Helical" evidence="16">
    <location>
        <begin position="157"/>
        <end position="179"/>
    </location>
</feature>
<evidence type="ECO:0000256" key="6">
    <source>
        <dbReference type="ARBA" id="ARBA00022679"/>
    </source>
</evidence>
<evidence type="ECO:0000256" key="5">
    <source>
        <dbReference type="ARBA" id="ARBA00022553"/>
    </source>
</evidence>
<dbReference type="CDD" id="cd00082">
    <property type="entry name" value="HisKA"/>
    <property type="match status" value="1"/>
</dbReference>
<keyword evidence="4" id="KW-1003">Cell membrane</keyword>
<feature type="transmembrane region" description="Helical" evidence="16">
    <location>
        <begin position="191"/>
        <end position="212"/>
    </location>
</feature>
<feature type="transmembrane region" description="Helical" evidence="16">
    <location>
        <begin position="119"/>
        <end position="137"/>
    </location>
</feature>
<evidence type="ECO:0000256" key="8">
    <source>
        <dbReference type="ARBA" id="ARBA00022741"/>
    </source>
</evidence>
<gene>
    <name evidence="20" type="ordered locus">Psta_0178</name>
</gene>
<dbReference type="InterPro" id="IPR005467">
    <property type="entry name" value="His_kinase_dom"/>
</dbReference>
<dbReference type="PROSITE" id="PS50112">
    <property type="entry name" value="PAS"/>
    <property type="match status" value="1"/>
</dbReference>
<dbReference type="InterPro" id="IPR013656">
    <property type="entry name" value="PAS_4"/>
</dbReference>
<feature type="domain" description="PAC" evidence="19">
    <location>
        <begin position="368"/>
        <end position="432"/>
    </location>
</feature>
<keyword evidence="8" id="KW-0547">Nucleotide-binding</keyword>
<reference evidence="20 21" key="1">
    <citation type="journal article" date="2009" name="Stand. Genomic Sci.">
        <title>Complete genome sequence of Pirellula staleyi type strain (ATCC 27377).</title>
        <authorList>
            <person name="Clum A."/>
            <person name="Tindall B.J."/>
            <person name="Sikorski J."/>
            <person name="Ivanova N."/>
            <person name="Mavrommatis K."/>
            <person name="Lucas S."/>
            <person name="Glavina del Rio T."/>
            <person name="Nolan M."/>
            <person name="Chen F."/>
            <person name="Tice H."/>
            <person name="Pitluck S."/>
            <person name="Cheng J.F."/>
            <person name="Chertkov O."/>
            <person name="Brettin T."/>
            <person name="Han C."/>
            <person name="Detter J.C."/>
            <person name="Kuske C."/>
            <person name="Bruce D."/>
            <person name="Goodwin L."/>
            <person name="Ovchinikova G."/>
            <person name="Pati A."/>
            <person name="Mikhailova N."/>
            <person name="Chen A."/>
            <person name="Palaniappan K."/>
            <person name="Land M."/>
            <person name="Hauser L."/>
            <person name="Chang Y.J."/>
            <person name="Jeffries C.D."/>
            <person name="Chain P."/>
            <person name="Rohde M."/>
            <person name="Goker M."/>
            <person name="Bristow J."/>
            <person name="Eisen J.A."/>
            <person name="Markowitz V."/>
            <person name="Hugenholtz P."/>
            <person name="Kyrpides N.C."/>
            <person name="Klenk H.P."/>
            <person name="Lapidus A."/>
        </authorList>
    </citation>
    <scope>NUCLEOTIDE SEQUENCE [LARGE SCALE GENOMIC DNA]</scope>
    <source>
        <strain evidence="21">ATCC 27377 / DSM 6068 / ICPB 4128</strain>
    </source>
</reference>
<protein>
    <recommendedName>
        <fullName evidence="3">histidine kinase</fullName>
        <ecNumber evidence="3">2.7.13.3</ecNumber>
    </recommendedName>
</protein>
<keyword evidence="5" id="KW-0597">Phosphoprotein</keyword>
<keyword evidence="13 16" id="KW-0472">Membrane</keyword>
<dbReference type="Gene3D" id="3.30.450.20">
    <property type="entry name" value="PAS domain"/>
    <property type="match status" value="1"/>
</dbReference>
<evidence type="ECO:0000259" key="19">
    <source>
        <dbReference type="PROSITE" id="PS50113"/>
    </source>
</evidence>
<evidence type="ECO:0000256" key="16">
    <source>
        <dbReference type="SAM" id="Phobius"/>
    </source>
</evidence>
<dbReference type="SMART" id="SM00091">
    <property type="entry name" value="PAS"/>
    <property type="match status" value="1"/>
</dbReference>
<evidence type="ECO:0000259" key="18">
    <source>
        <dbReference type="PROSITE" id="PS50112"/>
    </source>
</evidence>
<evidence type="ECO:0000256" key="7">
    <source>
        <dbReference type="ARBA" id="ARBA00022692"/>
    </source>
</evidence>
<dbReference type="InterPro" id="IPR000014">
    <property type="entry name" value="PAS"/>
</dbReference>
<dbReference type="InterPro" id="IPR007895">
    <property type="entry name" value="MASE1"/>
</dbReference>
<dbReference type="InterPro" id="IPR035965">
    <property type="entry name" value="PAS-like_dom_sf"/>
</dbReference>
<dbReference type="SMART" id="SM00387">
    <property type="entry name" value="HATPase_c"/>
    <property type="match status" value="1"/>
</dbReference>
<dbReference type="InterPro" id="IPR004358">
    <property type="entry name" value="Sig_transdc_His_kin-like_C"/>
</dbReference>
<feature type="region of interest" description="Disordered" evidence="15">
    <location>
        <begin position="709"/>
        <end position="739"/>
    </location>
</feature>
<accession>D2R189</accession>
<dbReference type="EC" id="2.7.13.3" evidence="3"/>
<keyword evidence="12" id="KW-0902">Two-component regulatory system</keyword>
<evidence type="ECO:0000256" key="3">
    <source>
        <dbReference type="ARBA" id="ARBA00012438"/>
    </source>
</evidence>
<dbReference type="PROSITE" id="PS50109">
    <property type="entry name" value="HIS_KIN"/>
    <property type="match status" value="1"/>
</dbReference>
<dbReference type="PROSITE" id="PS50113">
    <property type="entry name" value="PAC"/>
    <property type="match status" value="1"/>
</dbReference>
<feature type="coiled-coil region" evidence="14">
    <location>
        <begin position="416"/>
        <end position="475"/>
    </location>
</feature>
<name>D2R189_PIRSD</name>
<feature type="domain" description="PAS" evidence="18">
    <location>
        <begin position="308"/>
        <end position="378"/>
    </location>
</feature>
<evidence type="ECO:0000313" key="20">
    <source>
        <dbReference type="EMBL" id="ADB14874.1"/>
    </source>
</evidence>
<dbReference type="Gene3D" id="3.30.565.10">
    <property type="entry name" value="Histidine kinase-like ATPase, C-terminal domain"/>
    <property type="match status" value="1"/>
</dbReference>
<evidence type="ECO:0000256" key="14">
    <source>
        <dbReference type="SAM" id="Coils"/>
    </source>
</evidence>
<dbReference type="SMART" id="SM00388">
    <property type="entry name" value="HisKA"/>
    <property type="match status" value="1"/>
</dbReference>
<organism evidence="20 21">
    <name type="scientific">Pirellula staleyi (strain ATCC 27377 / DSM 6068 / ICPB 4128)</name>
    <name type="common">Pirella staleyi</name>
    <dbReference type="NCBI Taxonomy" id="530564"/>
    <lineage>
        <taxon>Bacteria</taxon>
        <taxon>Pseudomonadati</taxon>
        <taxon>Planctomycetota</taxon>
        <taxon>Planctomycetia</taxon>
        <taxon>Pirellulales</taxon>
        <taxon>Pirellulaceae</taxon>
        <taxon>Pirellula</taxon>
    </lineage>
</organism>
<evidence type="ECO:0000256" key="13">
    <source>
        <dbReference type="ARBA" id="ARBA00023136"/>
    </source>
</evidence>
<dbReference type="eggNOG" id="COG4191">
    <property type="taxonomic scope" value="Bacteria"/>
</dbReference>
<evidence type="ECO:0000313" key="21">
    <source>
        <dbReference type="Proteomes" id="UP000001887"/>
    </source>
</evidence>
<dbReference type="PANTHER" id="PTHR43065">
    <property type="entry name" value="SENSOR HISTIDINE KINASE"/>
    <property type="match status" value="1"/>
</dbReference>
<feature type="transmembrane region" description="Helical" evidence="16">
    <location>
        <begin position="275"/>
        <end position="295"/>
    </location>
</feature>
<dbReference type="Pfam" id="PF00512">
    <property type="entry name" value="HisKA"/>
    <property type="match status" value="1"/>
</dbReference>
<dbReference type="InterPro" id="IPR003594">
    <property type="entry name" value="HATPase_dom"/>
</dbReference>
<keyword evidence="9 20" id="KW-0418">Kinase</keyword>
<dbReference type="PANTHER" id="PTHR43065:SF10">
    <property type="entry name" value="PEROXIDE STRESS-ACTIVATED HISTIDINE KINASE MAK3"/>
    <property type="match status" value="1"/>
</dbReference>
<evidence type="ECO:0000256" key="11">
    <source>
        <dbReference type="ARBA" id="ARBA00022989"/>
    </source>
</evidence>
<dbReference type="NCBIfam" id="TIGR00229">
    <property type="entry name" value="sensory_box"/>
    <property type="match status" value="1"/>
</dbReference>
<evidence type="ECO:0000256" key="12">
    <source>
        <dbReference type="ARBA" id="ARBA00023012"/>
    </source>
</evidence>
<dbReference type="STRING" id="530564.Psta_0178"/>
<dbReference type="Pfam" id="PF02518">
    <property type="entry name" value="HATPase_c"/>
    <property type="match status" value="1"/>
</dbReference>
<proteinExistence type="predicted"/>
<evidence type="ECO:0000256" key="15">
    <source>
        <dbReference type="SAM" id="MobiDB-lite"/>
    </source>
</evidence>
<keyword evidence="11 16" id="KW-1133">Transmembrane helix</keyword>
<keyword evidence="6" id="KW-0808">Transferase</keyword>
<dbReference type="Gene3D" id="1.10.287.130">
    <property type="match status" value="1"/>
</dbReference>
<evidence type="ECO:0000259" key="17">
    <source>
        <dbReference type="PROSITE" id="PS50109"/>
    </source>
</evidence>
<dbReference type="AlphaFoldDB" id="D2R189"/>
<dbReference type="PRINTS" id="PR00344">
    <property type="entry name" value="BCTRLSENSOR"/>
</dbReference>
<dbReference type="SUPFAM" id="SSF55874">
    <property type="entry name" value="ATPase domain of HSP90 chaperone/DNA topoisomerase II/histidine kinase"/>
    <property type="match status" value="1"/>
</dbReference>
<dbReference type="SUPFAM" id="SSF55785">
    <property type="entry name" value="PYP-like sensor domain (PAS domain)"/>
    <property type="match status" value="1"/>
</dbReference>
<evidence type="ECO:0000256" key="2">
    <source>
        <dbReference type="ARBA" id="ARBA00004651"/>
    </source>
</evidence>
<dbReference type="SUPFAM" id="SSF47384">
    <property type="entry name" value="Homodimeric domain of signal transducing histidine kinase"/>
    <property type="match status" value="1"/>
</dbReference>
<dbReference type="HOGENOM" id="CLU_375465_0_0_0"/>
<keyword evidence="21" id="KW-1185">Reference proteome</keyword>
<feature type="transmembrane region" description="Helical" evidence="16">
    <location>
        <begin position="232"/>
        <end position="255"/>
    </location>
</feature>
<dbReference type="InterPro" id="IPR036890">
    <property type="entry name" value="HATPase_C_sf"/>
</dbReference>
<dbReference type="GO" id="GO:0005886">
    <property type="term" value="C:plasma membrane"/>
    <property type="evidence" value="ECO:0007669"/>
    <property type="project" value="UniProtKB-SubCell"/>
</dbReference>
<dbReference type="KEGG" id="psl:Psta_0178"/>
<feature type="domain" description="Histidine kinase" evidence="17">
    <location>
        <begin position="491"/>
        <end position="706"/>
    </location>
</feature>
<evidence type="ECO:0000256" key="10">
    <source>
        <dbReference type="ARBA" id="ARBA00022840"/>
    </source>
</evidence>